<dbReference type="Proteomes" id="UP000053797">
    <property type="component" value="Unassembled WGS sequence"/>
</dbReference>
<evidence type="ECO:0000313" key="6">
    <source>
        <dbReference type="Proteomes" id="UP000072605"/>
    </source>
</evidence>
<keyword evidence="1" id="KW-0812">Transmembrane</keyword>
<organism evidence="2 5">
    <name type="scientific">Exiguobacterium indicum</name>
    <dbReference type="NCBI Taxonomy" id="296995"/>
    <lineage>
        <taxon>Bacteria</taxon>
        <taxon>Bacillati</taxon>
        <taxon>Bacillota</taxon>
        <taxon>Bacilli</taxon>
        <taxon>Bacillales</taxon>
        <taxon>Bacillales Family XII. Incertae Sedis</taxon>
        <taxon>Exiguobacterium</taxon>
    </lineage>
</organism>
<evidence type="ECO:0000313" key="7">
    <source>
        <dbReference type="Proteomes" id="UP001387110"/>
    </source>
</evidence>
<evidence type="ECO:0000313" key="3">
    <source>
        <dbReference type="EMBL" id="KTR26857.1"/>
    </source>
</evidence>
<feature type="transmembrane region" description="Helical" evidence="1">
    <location>
        <begin position="6"/>
        <end position="23"/>
    </location>
</feature>
<reference evidence="4 7" key="3">
    <citation type="submission" date="2023-12" db="EMBL/GenBank/DDBJ databases">
        <authorList>
            <person name="Easwaran N."/>
            <person name="Lazarus H.P.S."/>
        </authorList>
    </citation>
    <scope>NUCLEOTIDE SEQUENCE [LARGE SCALE GENOMIC DNA]</scope>
    <source>
        <strain evidence="4 7">VIT-2023</strain>
    </source>
</reference>
<evidence type="ECO:0000313" key="4">
    <source>
        <dbReference type="EMBL" id="MEI4462450.1"/>
    </source>
</evidence>
<dbReference type="RefSeq" id="WP_023467553.1">
    <property type="nucleotide sequence ID" value="NZ_FMYN01000002.1"/>
</dbReference>
<dbReference type="OrthoDB" id="2355718at2"/>
<dbReference type="EMBL" id="LDQV01000020">
    <property type="protein sequence ID" value="KTR26857.1"/>
    <property type="molecule type" value="Genomic_DNA"/>
</dbReference>
<sequence length="59" mass="6612">MHLDQPIGWLFFFVALVGVWAVVRSLKKRQMFPLVFAGLTVVLFGWFGIATLIYGGIPS</sequence>
<reference evidence="2 5" key="1">
    <citation type="journal article" date="2015" name="Int. J. Syst. Evol. Microbiol.">
        <title>Exiguobacterium enclense sp. nov., isolated from sediment.</title>
        <authorList>
            <person name="Dastager S.G."/>
            <person name="Mawlankar R."/>
            <person name="Sonalkar V.V."/>
            <person name="Thorat M.N."/>
            <person name="Mual P."/>
            <person name="Verma A."/>
            <person name="Krishnamurthi S."/>
            <person name="Tang S.K."/>
            <person name="Li W.J."/>
        </authorList>
    </citation>
    <scope>NUCLEOTIDE SEQUENCE [LARGE SCALE GENOMIC DNA]</scope>
    <source>
        <strain evidence="2 5">NIO-1109</strain>
    </source>
</reference>
<dbReference type="InterPro" id="IPR024490">
    <property type="entry name" value="DUF2759"/>
</dbReference>
<gene>
    <name evidence="2" type="ORF">AS033_07455</name>
    <name evidence="3" type="ORF">RSA11_08520</name>
    <name evidence="4" type="ORF">SZL87_08465</name>
</gene>
<keyword evidence="1" id="KW-1133">Transmembrane helix</keyword>
<keyword evidence="1" id="KW-0472">Membrane</keyword>
<dbReference type="Proteomes" id="UP001387110">
    <property type="component" value="Unassembled WGS sequence"/>
</dbReference>
<name>A0A0V8GGA1_9BACL</name>
<reference evidence="3 6" key="2">
    <citation type="journal article" date="2016" name="Front. Microbiol.">
        <title>Genomic Resource of Rice Seed Associated Bacteria.</title>
        <authorList>
            <person name="Midha S."/>
            <person name="Bansal K."/>
            <person name="Sharma S."/>
            <person name="Kumar N."/>
            <person name="Patil P.P."/>
            <person name="Chaudhry V."/>
            <person name="Patil P.B."/>
        </authorList>
    </citation>
    <scope>NUCLEOTIDE SEQUENCE [LARGE SCALE GENOMIC DNA]</scope>
    <source>
        <strain evidence="3 6">RSA11</strain>
    </source>
</reference>
<protein>
    <submittedName>
        <fullName evidence="4">DUF2759 domain-containing protein</fullName>
    </submittedName>
    <submittedName>
        <fullName evidence="3">Membrane protein</fullName>
    </submittedName>
</protein>
<keyword evidence="7" id="KW-1185">Reference proteome</keyword>
<feature type="transmembrane region" description="Helical" evidence="1">
    <location>
        <begin position="35"/>
        <end position="57"/>
    </location>
</feature>
<accession>A0A0V8GGA1</accession>
<evidence type="ECO:0000313" key="2">
    <source>
        <dbReference type="EMBL" id="KSU49201.1"/>
    </source>
</evidence>
<evidence type="ECO:0000256" key="1">
    <source>
        <dbReference type="SAM" id="Phobius"/>
    </source>
</evidence>
<dbReference type="EMBL" id="JBAWKY010000002">
    <property type="protein sequence ID" value="MEI4462450.1"/>
    <property type="molecule type" value="Genomic_DNA"/>
</dbReference>
<dbReference type="Proteomes" id="UP000072605">
    <property type="component" value="Unassembled WGS sequence"/>
</dbReference>
<dbReference type="GeneID" id="90836050"/>
<proteinExistence type="predicted"/>
<comment type="caution">
    <text evidence="2">The sequence shown here is derived from an EMBL/GenBank/DDBJ whole genome shotgun (WGS) entry which is preliminary data.</text>
</comment>
<dbReference type="EMBL" id="LNQL01000002">
    <property type="protein sequence ID" value="KSU49201.1"/>
    <property type="molecule type" value="Genomic_DNA"/>
</dbReference>
<dbReference type="AlphaFoldDB" id="A0A0V8GGA1"/>
<dbReference type="Pfam" id="PF10958">
    <property type="entry name" value="DUF2759"/>
    <property type="match status" value="1"/>
</dbReference>
<evidence type="ECO:0000313" key="5">
    <source>
        <dbReference type="Proteomes" id="UP000053797"/>
    </source>
</evidence>